<dbReference type="PANTHER" id="PTHR12308">
    <property type="entry name" value="ANOCTAMIN"/>
    <property type="match status" value="1"/>
</dbReference>
<evidence type="ECO:0000256" key="4">
    <source>
        <dbReference type="ARBA" id="ARBA00022989"/>
    </source>
</evidence>
<dbReference type="CTD" id="32645"/>
<evidence type="ECO:0000256" key="2">
    <source>
        <dbReference type="ARBA" id="ARBA00009671"/>
    </source>
</evidence>
<feature type="domain" description="Anoctamin transmembrane" evidence="8">
    <location>
        <begin position="233"/>
        <end position="675"/>
    </location>
</feature>
<feature type="region of interest" description="Disordered" evidence="7">
    <location>
        <begin position="1"/>
        <end position="47"/>
    </location>
</feature>
<dbReference type="PANTHER" id="PTHR12308:SF74">
    <property type="entry name" value="ANOCTAMIN"/>
    <property type="match status" value="1"/>
</dbReference>
<comment type="caution">
    <text evidence="6">Lacks conserved residue(s) required for the propagation of feature annotation.</text>
</comment>
<comment type="subcellular location">
    <subcellularLocation>
        <location evidence="1 6">Membrane</location>
        <topology evidence="1 6">Multi-pass membrane protein</topology>
    </subcellularLocation>
</comment>
<feature type="transmembrane region" description="Helical" evidence="6">
    <location>
        <begin position="549"/>
        <end position="572"/>
    </location>
</feature>
<name>A0AAR5PLA5_DENPD</name>
<keyword evidence="4 6" id="KW-1133">Transmembrane helix</keyword>
<dbReference type="GO" id="GO:0005886">
    <property type="term" value="C:plasma membrane"/>
    <property type="evidence" value="ECO:0007669"/>
    <property type="project" value="TreeGrafter"/>
</dbReference>
<keyword evidence="5 6" id="KW-0472">Membrane</keyword>
<feature type="compositionally biased region" description="Polar residues" evidence="7">
    <location>
        <begin position="1"/>
        <end position="15"/>
    </location>
</feature>
<evidence type="ECO:0000259" key="8">
    <source>
        <dbReference type="Pfam" id="PF04547"/>
    </source>
</evidence>
<protein>
    <recommendedName>
        <fullName evidence="6">Anoctamin</fullName>
    </recommendedName>
</protein>
<reference evidence="10" key="1">
    <citation type="journal article" date="2013" name="Genome Biol.">
        <title>Draft genome of the mountain pine beetle, Dendroctonus ponderosae Hopkins, a major forest pest.</title>
        <authorList>
            <person name="Keeling C.I."/>
            <person name="Yuen M.M."/>
            <person name="Liao N.Y."/>
            <person name="Docking T.R."/>
            <person name="Chan S.K."/>
            <person name="Taylor G.A."/>
            <person name="Palmquist D.L."/>
            <person name="Jackman S.D."/>
            <person name="Nguyen A."/>
            <person name="Li M."/>
            <person name="Henderson H."/>
            <person name="Janes J.K."/>
            <person name="Zhao Y."/>
            <person name="Pandoh P."/>
            <person name="Moore R."/>
            <person name="Sperling F.A."/>
            <person name="Huber D.P."/>
            <person name="Birol I."/>
            <person name="Jones S.J."/>
            <person name="Bohlmann J."/>
        </authorList>
    </citation>
    <scope>NUCLEOTIDE SEQUENCE</scope>
</reference>
<dbReference type="GeneID" id="109538650"/>
<feature type="transmembrane region" description="Helical" evidence="6">
    <location>
        <begin position="387"/>
        <end position="407"/>
    </location>
</feature>
<feature type="transmembrane region" description="Helical" evidence="6">
    <location>
        <begin position="241"/>
        <end position="266"/>
    </location>
</feature>
<comment type="similarity">
    <text evidence="2 6">Belongs to the anoctamin family.</text>
</comment>
<dbReference type="InterPro" id="IPR007632">
    <property type="entry name" value="Anoctamin"/>
</dbReference>
<dbReference type="GO" id="GO:0005254">
    <property type="term" value="F:chloride channel activity"/>
    <property type="evidence" value="ECO:0007669"/>
    <property type="project" value="TreeGrafter"/>
</dbReference>
<dbReference type="Pfam" id="PF04547">
    <property type="entry name" value="Anoctamin"/>
    <property type="match status" value="1"/>
</dbReference>
<reference evidence="9" key="2">
    <citation type="submission" date="2024-08" db="UniProtKB">
        <authorList>
            <consortium name="EnsemblMetazoa"/>
        </authorList>
    </citation>
    <scope>IDENTIFICATION</scope>
</reference>
<accession>A0AAR5PLA5</accession>
<evidence type="ECO:0000256" key="6">
    <source>
        <dbReference type="RuleBase" id="RU280814"/>
    </source>
</evidence>
<evidence type="ECO:0000313" key="9">
    <source>
        <dbReference type="EnsemblMetazoa" id="XP_019761556.1"/>
    </source>
</evidence>
<evidence type="ECO:0000256" key="3">
    <source>
        <dbReference type="ARBA" id="ARBA00022692"/>
    </source>
</evidence>
<sequence>MFIATGSINNQSDQIADSDRKRKTSVEMSKRQRADIESISGLEPEERATELPPTYVVMKVVPDIHEKALQWLATKIRAKKSDGGGELVAILQPKTNAEEEYTFHISATKIKLLEIAEDIDLVKPDPRGRPREFTVASLDDFLIDGTTIDDLLTIADRQTIVLHELENIRALEYEKFIPGYPLFKLHENQSIVPLAHNKQLITKIYPLHDDEELKKLAGSWYMPRWFKQPIGDIKEYFGESIALYFAFLEYYTLALVVPSVLGLFGYIFTETVPFFCIFNVIWVTLFLEVWKRKSNELAFKWGTIGMTSLDEPRPGFRGFMGVDAVTGKVCPQSPRFMTYVKMYAVSLPIVIICMILAFYLMLISFWAEDYMKELFSPEDYLVMIPSIVYSILVTVISAYFKDFASFLTEWENHRTQSQFERHRVTKLVLFEFVNNFLSLFYIAFVIQDIDMLRSQLQTMLLISQAINNFQEVFMPLGMNYYSTKKSQSLKQQKTSHKTNPEVEQEKAAAGSFPLLNIPQLQPDDPRIKQVEAEGAMEEYQDTFDDYLELYIQFGYVFLFSSVYPIAALWALLNNVLEIRADAFKMCQLFRRPFIRKVKDIGAWQRSFEVLGGLSILTNCGVLYLSADIRKRFPSYSDVELLIAFMCIEQLLLGTRYLIHIVISDKPEWVRVALARKSYESKQALKFERSQKNKKILFRYRTVQ</sequence>
<dbReference type="AlphaFoldDB" id="A0AAR5PLA5"/>
<dbReference type="InterPro" id="IPR049452">
    <property type="entry name" value="Anoctamin_TM"/>
</dbReference>
<feature type="transmembrane region" description="Helical" evidence="6">
    <location>
        <begin position="272"/>
        <end position="290"/>
    </location>
</feature>
<organism evidence="9 10">
    <name type="scientific">Dendroctonus ponderosae</name>
    <name type="common">Mountain pine beetle</name>
    <dbReference type="NCBI Taxonomy" id="77166"/>
    <lineage>
        <taxon>Eukaryota</taxon>
        <taxon>Metazoa</taxon>
        <taxon>Ecdysozoa</taxon>
        <taxon>Arthropoda</taxon>
        <taxon>Hexapoda</taxon>
        <taxon>Insecta</taxon>
        <taxon>Pterygota</taxon>
        <taxon>Neoptera</taxon>
        <taxon>Endopterygota</taxon>
        <taxon>Coleoptera</taxon>
        <taxon>Polyphaga</taxon>
        <taxon>Cucujiformia</taxon>
        <taxon>Curculionidae</taxon>
        <taxon>Scolytinae</taxon>
        <taxon>Dendroctonus</taxon>
    </lineage>
</organism>
<evidence type="ECO:0000313" key="10">
    <source>
        <dbReference type="Proteomes" id="UP000019118"/>
    </source>
</evidence>
<keyword evidence="3 6" id="KW-0812">Transmembrane</keyword>
<evidence type="ECO:0000256" key="1">
    <source>
        <dbReference type="ARBA" id="ARBA00004141"/>
    </source>
</evidence>
<evidence type="ECO:0000256" key="5">
    <source>
        <dbReference type="ARBA" id="ARBA00023136"/>
    </source>
</evidence>
<dbReference type="Proteomes" id="UP000019118">
    <property type="component" value="Unassembled WGS sequence"/>
</dbReference>
<feature type="transmembrane region" description="Helical" evidence="6">
    <location>
        <begin position="427"/>
        <end position="446"/>
    </location>
</feature>
<evidence type="ECO:0000256" key="7">
    <source>
        <dbReference type="SAM" id="MobiDB-lite"/>
    </source>
</evidence>
<proteinExistence type="inferred from homology"/>
<dbReference type="KEGG" id="dpa:109538650"/>
<keyword evidence="10" id="KW-1185">Reference proteome</keyword>
<feature type="compositionally biased region" description="Basic and acidic residues" evidence="7">
    <location>
        <begin position="17"/>
        <end position="36"/>
    </location>
</feature>
<feature type="transmembrane region" description="Helical" evidence="6">
    <location>
        <begin position="342"/>
        <end position="367"/>
    </location>
</feature>
<dbReference type="EnsemblMetazoa" id="XM_019905997.1">
    <property type="protein sequence ID" value="XP_019761556.1"/>
    <property type="gene ID" value="LOC109538650"/>
</dbReference>